<proteinExistence type="predicted"/>
<evidence type="ECO:0000313" key="3">
    <source>
        <dbReference type="Proteomes" id="UP000003688"/>
    </source>
</evidence>
<dbReference type="InterPro" id="IPR004155">
    <property type="entry name" value="PBS_lyase_HEAT"/>
</dbReference>
<dbReference type="InterPro" id="IPR016024">
    <property type="entry name" value="ARM-type_fold"/>
</dbReference>
<accession>B9XL58</accession>
<reference evidence="2 3" key="1">
    <citation type="journal article" date="2011" name="J. Bacteriol.">
        <title>Genome sequence of 'Pedosphaera parvula' Ellin514, an aerobic Verrucomicrobial isolate from pasture soil.</title>
        <authorList>
            <person name="Kant R."/>
            <person name="van Passel M.W."/>
            <person name="Sangwan P."/>
            <person name="Palva A."/>
            <person name="Lucas S."/>
            <person name="Copeland A."/>
            <person name="Lapidus A."/>
            <person name="Glavina Del Rio T."/>
            <person name="Dalin E."/>
            <person name="Tice H."/>
            <person name="Bruce D."/>
            <person name="Goodwin L."/>
            <person name="Pitluck S."/>
            <person name="Chertkov O."/>
            <person name="Larimer F.W."/>
            <person name="Land M.L."/>
            <person name="Hauser L."/>
            <person name="Brettin T.S."/>
            <person name="Detter J.C."/>
            <person name="Han S."/>
            <person name="de Vos W.M."/>
            <person name="Janssen P.H."/>
            <person name="Smidt H."/>
        </authorList>
    </citation>
    <scope>NUCLEOTIDE SEQUENCE [LARGE SCALE GENOMIC DNA]</scope>
    <source>
        <strain evidence="2 3">Ellin514</strain>
    </source>
</reference>
<dbReference type="SUPFAM" id="SSF48371">
    <property type="entry name" value="ARM repeat"/>
    <property type="match status" value="1"/>
</dbReference>
<evidence type="ECO:0000256" key="1">
    <source>
        <dbReference type="SAM" id="MobiDB-lite"/>
    </source>
</evidence>
<dbReference type="Gene3D" id="1.25.10.10">
    <property type="entry name" value="Leucine-rich Repeat Variant"/>
    <property type="match status" value="1"/>
</dbReference>
<dbReference type="RefSeq" id="WP_007416549.1">
    <property type="nucleotide sequence ID" value="NZ_ABOX02000028.1"/>
</dbReference>
<dbReference type="EMBL" id="ABOX02000028">
    <property type="protein sequence ID" value="EEF59409.1"/>
    <property type="molecule type" value="Genomic_DNA"/>
</dbReference>
<dbReference type="AlphaFoldDB" id="B9XL58"/>
<evidence type="ECO:0000313" key="2">
    <source>
        <dbReference type="EMBL" id="EEF59409.1"/>
    </source>
</evidence>
<feature type="compositionally biased region" description="Basic residues" evidence="1">
    <location>
        <begin position="1"/>
        <end position="11"/>
    </location>
</feature>
<dbReference type="GO" id="GO:0016829">
    <property type="term" value="F:lyase activity"/>
    <property type="evidence" value="ECO:0007669"/>
    <property type="project" value="UniProtKB-KW"/>
</dbReference>
<comment type="caution">
    <text evidence="2">The sequence shown here is derived from an EMBL/GenBank/DDBJ whole genome shotgun (WGS) entry which is preliminary data.</text>
</comment>
<dbReference type="OrthoDB" id="712058at2"/>
<dbReference type="InterPro" id="IPR011989">
    <property type="entry name" value="ARM-like"/>
</dbReference>
<sequence>MRRFSQPKRSNRTAGELLKQRERDPQYQDRLQEQERQRIAAGEEFKAAVAPLMAELASCGYDIGSLAALAQSDAYKNTVPILTKWLVKTTNPLVKETIIRALSVPWASDAARVLVTEFRNTPDSANTGLKWTIGSALEILADDEISDDLIDLIEDKRHGIARQMLAIALGKTKNPRAMAVLIKLLEDDEVSGHAIIGLRKLNAKECLPTIERFINHPKAWIRREAKKTVNKLKDMGH</sequence>
<feature type="compositionally biased region" description="Basic and acidic residues" evidence="1">
    <location>
        <begin position="18"/>
        <end position="29"/>
    </location>
</feature>
<dbReference type="SMART" id="SM00567">
    <property type="entry name" value="EZ_HEAT"/>
    <property type="match status" value="2"/>
</dbReference>
<organism evidence="2 3">
    <name type="scientific">Pedosphaera parvula (strain Ellin514)</name>
    <dbReference type="NCBI Taxonomy" id="320771"/>
    <lineage>
        <taxon>Bacteria</taxon>
        <taxon>Pseudomonadati</taxon>
        <taxon>Verrucomicrobiota</taxon>
        <taxon>Pedosphaerae</taxon>
        <taxon>Pedosphaerales</taxon>
        <taxon>Pedosphaeraceae</taxon>
        <taxon>Pedosphaera</taxon>
    </lineage>
</organism>
<keyword evidence="2" id="KW-0456">Lyase</keyword>
<gene>
    <name evidence="2" type="ORF">Cflav_PD2253</name>
</gene>
<feature type="region of interest" description="Disordered" evidence="1">
    <location>
        <begin position="1"/>
        <end position="29"/>
    </location>
</feature>
<name>B9XL58_PEDPL</name>
<protein>
    <submittedName>
        <fullName evidence="2">PBS lyase HEAT domain protein repeat-containing protein</fullName>
    </submittedName>
</protein>
<keyword evidence="3" id="KW-1185">Reference proteome</keyword>
<dbReference type="STRING" id="320771.Cflav_PD2253"/>
<dbReference type="Proteomes" id="UP000003688">
    <property type="component" value="Unassembled WGS sequence"/>
</dbReference>